<dbReference type="SUPFAM" id="SSF51419">
    <property type="entry name" value="PLP-binding barrel"/>
    <property type="match status" value="1"/>
</dbReference>
<evidence type="ECO:0000256" key="5">
    <source>
        <dbReference type="PIRSR" id="PIRSR600821-50"/>
    </source>
</evidence>
<evidence type="ECO:0000259" key="7">
    <source>
        <dbReference type="SMART" id="SM01005"/>
    </source>
</evidence>
<dbReference type="InterPro" id="IPR011079">
    <property type="entry name" value="Ala_racemase_C"/>
</dbReference>
<reference evidence="8 9" key="1">
    <citation type="submission" date="2018-11" db="EMBL/GenBank/DDBJ databases">
        <title>Sequencing the genomes of 1000 actinobacteria strains.</title>
        <authorList>
            <person name="Klenk H.-P."/>
        </authorList>
    </citation>
    <scope>NUCLEOTIDE SEQUENCE [LARGE SCALE GENOMIC DNA]</scope>
    <source>
        <strain evidence="8 9">DSM 14012</strain>
    </source>
</reference>
<feature type="modified residue" description="N6-(pyridoxal phosphate)lysine" evidence="4 5">
    <location>
        <position position="43"/>
    </location>
</feature>
<comment type="cofactor">
    <cofactor evidence="1 4 5">
        <name>pyridoxal 5'-phosphate</name>
        <dbReference type="ChEBI" id="CHEBI:597326"/>
    </cofactor>
</comment>
<comment type="function">
    <text evidence="4">Catalyzes the interconversion of L-alanine and D-alanine. May also act on other amino acids.</text>
</comment>
<dbReference type="PROSITE" id="PS00395">
    <property type="entry name" value="ALANINE_RACEMASE"/>
    <property type="match status" value="1"/>
</dbReference>
<feature type="domain" description="Alanine racemase C-terminal" evidence="7">
    <location>
        <begin position="256"/>
        <end position="383"/>
    </location>
</feature>
<dbReference type="InterPro" id="IPR009006">
    <property type="entry name" value="Ala_racemase/Decarboxylase_C"/>
</dbReference>
<comment type="similarity">
    <text evidence="4">Belongs to the alanine racemase family.</text>
</comment>
<dbReference type="PANTHER" id="PTHR30511:SF0">
    <property type="entry name" value="ALANINE RACEMASE, CATABOLIC-RELATED"/>
    <property type="match status" value="1"/>
</dbReference>
<dbReference type="InterPro" id="IPR001608">
    <property type="entry name" value="Ala_racemase_N"/>
</dbReference>
<comment type="catalytic activity">
    <reaction evidence="4">
        <text>L-alanine = D-alanine</text>
        <dbReference type="Rhea" id="RHEA:20249"/>
        <dbReference type="ChEBI" id="CHEBI:57416"/>
        <dbReference type="ChEBI" id="CHEBI:57972"/>
        <dbReference type="EC" id="5.1.1.1"/>
    </reaction>
</comment>
<evidence type="ECO:0000256" key="2">
    <source>
        <dbReference type="ARBA" id="ARBA00022898"/>
    </source>
</evidence>
<dbReference type="GO" id="GO:0008784">
    <property type="term" value="F:alanine racemase activity"/>
    <property type="evidence" value="ECO:0007669"/>
    <property type="project" value="UniProtKB-UniRule"/>
</dbReference>
<protein>
    <recommendedName>
        <fullName evidence="4">Alanine racemase</fullName>
        <ecNumber evidence="4">5.1.1.1</ecNumber>
    </recommendedName>
</protein>
<dbReference type="PRINTS" id="PR00992">
    <property type="entry name" value="ALARACEMASE"/>
</dbReference>
<dbReference type="AlphaFoldDB" id="A0A3N2C0D5"/>
<organism evidence="8 9">
    <name type="scientific">Plantibacter flavus</name>
    <dbReference type="NCBI Taxonomy" id="150123"/>
    <lineage>
        <taxon>Bacteria</taxon>
        <taxon>Bacillati</taxon>
        <taxon>Actinomycetota</taxon>
        <taxon>Actinomycetes</taxon>
        <taxon>Micrococcales</taxon>
        <taxon>Microbacteriaceae</taxon>
        <taxon>Plantibacter</taxon>
    </lineage>
</organism>
<dbReference type="GO" id="GO:0009252">
    <property type="term" value="P:peptidoglycan biosynthetic process"/>
    <property type="evidence" value="ECO:0007669"/>
    <property type="project" value="TreeGrafter"/>
</dbReference>
<keyword evidence="3 4" id="KW-0413">Isomerase</keyword>
<evidence type="ECO:0000256" key="1">
    <source>
        <dbReference type="ARBA" id="ARBA00001933"/>
    </source>
</evidence>
<keyword evidence="2 4" id="KW-0663">Pyridoxal phosphate</keyword>
<dbReference type="GO" id="GO:0005829">
    <property type="term" value="C:cytosol"/>
    <property type="evidence" value="ECO:0007669"/>
    <property type="project" value="TreeGrafter"/>
</dbReference>
<dbReference type="InterPro" id="IPR029066">
    <property type="entry name" value="PLP-binding_barrel"/>
</dbReference>
<dbReference type="NCBIfam" id="TIGR00492">
    <property type="entry name" value="alr"/>
    <property type="match status" value="1"/>
</dbReference>
<evidence type="ECO:0000256" key="4">
    <source>
        <dbReference type="HAMAP-Rule" id="MF_01201"/>
    </source>
</evidence>
<feature type="active site" description="Proton acceptor; specific for L-alanine" evidence="4">
    <location>
        <position position="277"/>
    </location>
</feature>
<dbReference type="Gene3D" id="2.40.37.10">
    <property type="entry name" value="Lyase, Ornithine Decarboxylase, Chain A, domain 1"/>
    <property type="match status" value="1"/>
</dbReference>
<dbReference type="HAMAP" id="MF_01201">
    <property type="entry name" value="Ala_racemase"/>
    <property type="match status" value="1"/>
</dbReference>
<feature type="active site" description="Proton acceptor; specific for D-alanine" evidence="4">
    <location>
        <position position="43"/>
    </location>
</feature>
<dbReference type="PANTHER" id="PTHR30511">
    <property type="entry name" value="ALANINE RACEMASE"/>
    <property type="match status" value="1"/>
</dbReference>
<feature type="binding site" evidence="4 6">
    <location>
        <position position="325"/>
    </location>
    <ligand>
        <name>substrate</name>
    </ligand>
</feature>
<name>A0A3N2C0D5_9MICO</name>
<comment type="pathway">
    <text evidence="4">Amino-acid biosynthesis; D-alanine biosynthesis; D-alanine from L-alanine: step 1/1.</text>
</comment>
<dbReference type="SMART" id="SM01005">
    <property type="entry name" value="Ala_racemase_C"/>
    <property type="match status" value="1"/>
</dbReference>
<gene>
    <name evidence="8" type="ORF">EDD42_1013</name>
</gene>
<dbReference type="RefSeq" id="WP_085510256.1">
    <property type="nucleotide sequence ID" value="NZ_FXAP01000001.1"/>
</dbReference>
<accession>A0A3N2C0D5</accession>
<dbReference type="CDD" id="cd00430">
    <property type="entry name" value="PLPDE_III_AR"/>
    <property type="match status" value="1"/>
</dbReference>
<dbReference type="InterPro" id="IPR020622">
    <property type="entry name" value="Ala_racemase_pyridoxalP-BS"/>
</dbReference>
<dbReference type="Pfam" id="PF00842">
    <property type="entry name" value="Ala_racemase_C"/>
    <property type="match status" value="1"/>
</dbReference>
<dbReference type="InterPro" id="IPR000821">
    <property type="entry name" value="Ala_racemase"/>
</dbReference>
<evidence type="ECO:0000256" key="3">
    <source>
        <dbReference type="ARBA" id="ARBA00023235"/>
    </source>
</evidence>
<dbReference type="Gene3D" id="3.20.20.10">
    <property type="entry name" value="Alanine racemase"/>
    <property type="match status" value="1"/>
</dbReference>
<evidence type="ECO:0000313" key="8">
    <source>
        <dbReference type="EMBL" id="ROR80966.1"/>
    </source>
</evidence>
<feature type="binding site" evidence="4 6">
    <location>
        <position position="142"/>
    </location>
    <ligand>
        <name>substrate</name>
    </ligand>
</feature>
<dbReference type="UniPathway" id="UPA00042">
    <property type="reaction ID" value="UER00497"/>
</dbReference>
<dbReference type="GO" id="GO:0030170">
    <property type="term" value="F:pyridoxal phosphate binding"/>
    <property type="evidence" value="ECO:0007669"/>
    <property type="project" value="UniProtKB-UniRule"/>
</dbReference>
<dbReference type="EMBL" id="RKHL01000001">
    <property type="protein sequence ID" value="ROR80966.1"/>
    <property type="molecule type" value="Genomic_DNA"/>
</dbReference>
<keyword evidence="9" id="KW-1185">Reference proteome</keyword>
<dbReference type="GO" id="GO:0030632">
    <property type="term" value="P:D-alanine biosynthetic process"/>
    <property type="evidence" value="ECO:0007669"/>
    <property type="project" value="UniProtKB-UniRule"/>
</dbReference>
<evidence type="ECO:0000256" key="6">
    <source>
        <dbReference type="PIRSR" id="PIRSR600821-52"/>
    </source>
</evidence>
<dbReference type="SUPFAM" id="SSF50621">
    <property type="entry name" value="Alanine racemase C-terminal domain-like"/>
    <property type="match status" value="1"/>
</dbReference>
<evidence type="ECO:0000313" key="9">
    <source>
        <dbReference type="Proteomes" id="UP000266915"/>
    </source>
</evidence>
<dbReference type="Pfam" id="PF01168">
    <property type="entry name" value="Ala_racemase_N"/>
    <property type="match status" value="1"/>
</dbReference>
<dbReference type="Proteomes" id="UP000266915">
    <property type="component" value="Unassembled WGS sequence"/>
</dbReference>
<proteinExistence type="inferred from homology"/>
<sequence>MTPVSEHDERPTREAIIDLDALRHNVRRLRELTGVGELIVVVKADAYGHGAEAIARAAVEAGADRLGVADIAEGVALRAAGVTAPILAWLHGPQAAFGSALDAGLDLGLSSVAQLDRVIEAARDRPSVVPVVQFKLETGLSRNGAAEADWPELFQAAAAAEAAGLVRVDGLFSHVSNTSTGDDRAAAVRFERGVALATEAGLAPRSLHLAASAAALGEPTLRYDAVRLGLAVYGLSPFEPTEDAGRSADAFGLRPVMTLRATVAAVRRVEPGVGVSYDYSYRTSTATTLALIPLGYADGVPRSASNAGPVVINGRRYRVCGRIAMDQFVVDVGDDAVAVGDDAVLFGDPASGAPRVEEWAEAAGTINYELVTRIGPRVVRTTRERS</sequence>
<dbReference type="EC" id="5.1.1.1" evidence="4"/>
<comment type="caution">
    <text evidence="8">The sequence shown here is derived from an EMBL/GenBank/DDBJ whole genome shotgun (WGS) entry which is preliminary data.</text>
</comment>